<dbReference type="Gene3D" id="3.30.1370.240">
    <property type="match status" value="1"/>
</dbReference>
<feature type="compositionally biased region" description="Basic and acidic residues" evidence="13">
    <location>
        <begin position="291"/>
        <end position="307"/>
    </location>
</feature>
<reference evidence="15" key="1">
    <citation type="journal article" date="2020" name="Stud. Mycol.">
        <title>101 Dothideomycetes genomes: a test case for predicting lifestyles and emergence of pathogens.</title>
        <authorList>
            <person name="Haridas S."/>
            <person name="Albert R."/>
            <person name="Binder M."/>
            <person name="Bloem J."/>
            <person name="Labutti K."/>
            <person name="Salamov A."/>
            <person name="Andreopoulos B."/>
            <person name="Baker S."/>
            <person name="Barry K."/>
            <person name="Bills G."/>
            <person name="Bluhm B."/>
            <person name="Cannon C."/>
            <person name="Castanera R."/>
            <person name="Culley D."/>
            <person name="Daum C."/>
            <person name="Ezra D."/>
            <person name="Gonzalez J."/>
            <person name="Henrissat B."/>
            <person name="Kuo A."/>
            <person name="Liang C."/>
            <person name="Lipzen A."/>
            <person name="Lutzoni F."/>
            <person name="Magnuson J."/>
            <person name="Mondo S."/>
            <person name="Nolan M."/>
            <person name="Ohm R."/>
            <person name="Pangilinan J."/>
            <person name="Park H.-J."/>
            <person name="Ramirez L."/>
            <person name="Alfaro M."/>
            <person name="Sun H."/>
            <person name="Tritt A."/>
            <person name="Yoshinaga Y."/>
            <person name="Zwiers L.-H."/>
            <person name="Turgeon B."/>
            <person name="Goodwin S."/>
            <person name="Spatafora J."/>
            <person name="Crous P."/>
            <person name="Grigoriev I."/>
        </authorList>
    </citation>
    <scope>NUCLEOTIDE SEQUENCE</scope>
    <source>
        <strain evidence="15">CBS 627.86</strain>
    </source>
</reference>
<dbReference type="GO" id="GO:0005524">
    <property type="term" value="F:ATP binding"/>
    <property type="evidence" value="ECO:0007669"/>
    <property type="project" value="UniProtKB-KW"/>
</dbReference>
<comment type="similarity">
    <text evidence="2">Belongs to the class-II aminoacyl-tRNA synthetase family. Phe-tRNA synthetase alpha subunit type 2 subfamily.</text>
</comment>
<keyword evidence="10" id="KW-0648">Protein biosynthesis</keyword>
<dbReference type="InterPro" id="IPR040725">
    <property type="entry name" value="PheRS_DBD3"/>
</dbReference>
<evidence type="ECO:0000256" key="13">
    <source>
        <dbReference type="SAM" id="MobiDB-lite"/>
    </source>
</evidence>
<dbReference type="PANTHER" id="PTHR11538:SF40">
    <property type="entry name" value="PHENYLALANINE--TRNA LIGASE ALPHA SUBUNIT"/>
    <property type="match status" value="1"/>
</dbReference>
<dbReference type="FunFam" id="1.10.10.2320:FF:000001">
    <property type="entry name" value="phenylalanine--tRNA ligase alpha subunit"/>
    <property type="match status" value="1"/>
</dbReference>
<dbReference type="Gene3D" id="3.30.930.10">
    <property type="entry name" value="Bira Bifunctional Protein, Domain 2"/>
    <property type="match status" value="1"/>
</dbReference>
<evidence type="ECO:0000256" key="12">
    <source>
        <dbReference type="ARBA" id="ARBA00030612"/>
    </source>
</evidence>
<evidence type="ECO:0000256" key="10">
    <source>
        <dbReference type="ARBA" id="ARBA00022917"/>
    </source>
</evidence>
<dbReference type="OrthoDB" id="238316at2759"/>
<evidence type="ECO:0000256" key="9">
    <source>
        <dbReference type="ARBA" id="ARBA00022842"/>
    </source>
</evidence>
<proteinExistence type="inferred from homology"/>
<dbReference type="GO" id="GO:0005829">
    <property type="term" value="C:cytosol"/>
    <property type="evidence" value="ECO:0007669"/>
    <property type="project" value="TreeGrafter"/>
</dbReference>
<feature type="region of interest" description="Disordered" evidence="13">
    <location>
        <begin position="286"/>
        <end position="308"/>
    </location>
</feature>
<keyword evidence="7" id="KW-0547">Nucleotide-binding</keyword>
<keyword evidence="11 15" id="KW-0030">Aminoacyl-tRNA synthetase</keyword>
<protein>
    <recommendedName>
        <fullName evidence="3">phenylalanine--tRNA ligase</fullName>
        <ecNumber evidence="3">6.1.1.20</ecNumber>
    </recommendedName>
    <alternativeName>
        <fullName evidence="12">Phenylalanyl-tRNA synthetase alpha subunit</fullName>
    </alternativeName>
</protein>
<dbReference type="CDD" id="cd00496">
    <property type="entry name" value="PheRS_alpha_core"/>
    <property type="match status" value="1"/>
</dbReference>
<dbReference type="GO" id="GO:0000049">
    <property type="term" value="F:tRNA binding"/>
    <property type="evidence" value="ECO:0007669"/>
    <property type="project" value="InterPro"/>
</dbReference>
<dbReference type="InterPro" id="IPR006195">
    <property type="entry name" value="aa-tRNA-synth_II"/>
</dbReference>
<dbReference type="InterPro" id="IPR004529">
    <property type="entry name" value="Phe-tRNA-synth_IIc_asu"/>
</dbReference>
<evidence type="ECO:0000256" key="7">
    <source>
        <dbReference type="ARBA" id="ARBA00022741"/>
    </source>
</evidence>
<dbReference type="SUPFAM" id="SSF55681">
    <property type="entry name" value="Class II aaRS and biotin synthetases"/>
    <property type="match status" value="1"/>
</dbReference>
<organism evidence="15 16">
    <name type="scientific">Lophiotrema nucula</name>
    <dbReference type="NCBI Taxonomy" id="690887"/>
    <lineage>
        <taxon>Eukaryota</taxon>
        <taxon>Fungi</taxon>
        <taxon>Dikarya</taxon>
        <taxon>Ascomycota</taxon>
        <taxon>Pezizomycotina</taxon>
        <taxon>Dothideomycetes</taxon>
        <taxon>Pleosporomycetidae</taxon>
        <taxon>Pleosporales</taxon>
        <taxon>Lophiotremataceae</taxon>
        <taxon>Lophiotrema</taxon>
    </lineage>
</organism>
<dbReference type="InterPro" id="IPR045864">
    <property type="entry name" value="aa-tRNA-synth_II/BPL/LPL"/>
</dbReference>
<evidence type="ECO:0000256" key="3">
    <source>
        <dbReference type="ARBA" id="ARBA00012814"/>
    </source>
</evidence>
<keyword evidence="9" id="KW-0460">Magnesium</keyword>
<evidence type="ECO:0000256" key="1">
    <source>
        <dbReference type="ARBA" id="ARBA00004496"/>
    </source>
</evidence>
<evidence type="ECO:0000313" key="15">
    <source>
        <dbReference type="EMBL" id="KAF2119760.1"/>
    </source>
</evidence>
<evidence type="ECO:0000256" key="4">
    <source>
        <dbReference type="ARBA" id="ARBA00022490"/>
    </source>
</evidence>
<dbReference type="PANTHER" id="PTHR11538">
    <property type="entry name" value="PHENYLALANYL-TRNA SYNTHETASE"/>
    <property type="match status" value="1"/>
</dbReference>
<dbReference type="Pfam" id="PF01409">
    <property type="entry name" value="tRNA-synt_2d"/>
    <property type="match status" value="1"/>
</dbReference>
<dbReference type="GO" id="GO:0006432">
    <property type="term" value="P:phenylalanyl-tRNA aminoacylation"/>
    <property type="evidence" value="ECO:0007669"/>
    <property type="project" value="InterPro"/>
</dbReference>
<dbReference type="NCBIfam" id="TIGR00468">
    <property type="entry name" value="pheS"/>
    <property type="match status" value="1"/>
</dbReference>
<evidence type="ECO:0000256" key="6">
    <source>
        <dbReference type="ARBA" id="ARBA00022723"/>
    </source>
</evidence>
<feature type="domain" description="Aminoacyl-transfer RNA synthetases class-II family profile" evidence="14">
    <location>
        <begin position="237"/>
        <end position="506"/>
    </location>
</feature>
<keyword evidence="6" id="KW-0479">Metal-binding</keyword>
<keyword evidence="8" id="KW-0067">ATP-binding</keyword>
<evidence type="ECO:0000313" key="16">
    <source>
        <dbReference type="Proteomes" id="UP000799770"/>
    </source>
</evidence>
<keyword evidence="4" id="KW-0963">Cytoplasm</keyword>
<comment type="subcellular location">
    <subcellularLocation>
        <location evidence="1">Cytoplasm</location>
    </subcellularLocation>
</comment>
<dbReference type="EMBL" id="ML977315">
    <property type="protein sequence ID" value="KAF2119760.1"/>
    <property type="molecule type" value="Genomic_DNA"/>
</dbReference>
<dbReference type="Gene3D" id="1.10.10.2320">
    <property type="match status" value="1"/>
</dbReference>
<evidence type="ECO:0000256" key="11">
    <source>
        <dbReference type="ARBA" id="ARBA00023146"/>
    </source>
</evidence>
<accession>A0A6A5ZJE5</accession>
<dbReference type="GO" id="GO:0009328">
    <property type="term" value="C:phenylalanine-tRNA ligase complex"/>
    <property type="evidence" value="ECO:0007669"/>
    <property type="project" value="TreeGrafter"/>
</dbReference>
<dbReference type="Gene3D" id="1.10.10.2330">
    <property type="match status" value="1"/>
</dbReference>
<name>A0A6A5ZJE5_9PLEO</name>
<dbReference type="EC" id="6.1.1.20" evidence="3"/>
<keyword evidence="5" id="KW-0436">Ligase</keyword>
<dbReference type="Pfam" id="PF18553">
    <property type="entry name" value="PheRS_DBD3"/>
    <property type="match status" value="1"/>
</dbReference>
<dbReference type="InterPro" id="IPR002319">
    <property type="entry name" value="Phenylalanyl-tRNA_Synthase"/>
</dbReference>
<dbReference type="Proteomes" id="UP000799770">
    <property type="component" value="Unassembled WGS sequence"/>
</dbReference>
<sequence length="537" mass="60962">MAGRQRGPVPVLEKQSRNLTQEVLDKLDTKEPLQTAEDFPDVSQQEIKAALDRLGSRSMVKYETKETEQVLLTEESEAIVQDGSHEFKVWEAAKQQGGIPVKGLKIEGRPDAWVKAGQGTAIRNKWIKKDGEKFVAVPDSVEDTVQEELKGIQETKSISDAKRLVDLKKRKLVTVGKVLAYSVTKGPSYAKEIPVEVTDLTADMLADGSWKEANFKPYNFNALGAQQNAGALHPLMKVRAEFRNIFFNQGFVEMPTGHFVDSGFWNFDALFVPQQHPARDMQDTFFISDPPKADRPRPDPDTEKQMDAMEAGSRKLFATDDKKETKPRNYEEYWDNIKKVHQEGAFGSIGYRYPWSEDETLRLVLRTHTTAVSTWVLHRLAEDPRPARYFSIDRVFRNETVDATHLAEFHQIEGVIADFGLTLGGLMKFLEDFFSKMGIENLRFKPAYNPYTEPSMEIFGYHVGLGKWVEIGNSGMFRPEMLEPMGLPKNMRVYGFGLSLERPTMIKYGVSNIRDLLGHKVDLNFIESNAAVRLDKN</sequence>
<keyword evidence="16" id="KW-1185">Reference proteome</keyword>
<gene>
    <name evidence="15" type="ORF">BDV96DRAFT_352869</name>
</gene>
<evidence type="ECO:0000256" key="5">
    <source>
        <dbReference type="ARBA" id="ARBA00022598"/>
    </source>
</evidence>
<dbReference type="PROSITE" id="PS50862">
    <property type="entry name" value="AA_TRNA_LIGASE_II"/>
    <property type="match status" value="1"/>
</dbReference>
<dbReference type="GO" id="GO:0046872">
    <property type="term" value="F:metal ion binding"/>
    <property type="evidence" value="ECO:0007669"/>
    <property type="project" value="UniProtKB-KW"/>
</dbReference>
<dbReference type="GO" id="GO:0004826">
    <property type="term" value="F:phenylalanine-tRNA ligase activity"/>
    <property type="evidence" value="ECO:0007669"/>
    <property type="project" value="UniProtKB-EC"/>
</dbReference>
<evidence type="ECO:0000256" key="2">
    <source>
        <dbReference type="ARBA" id="ARBA00006703"/>
    </source>
</evidence>
<dbReference type="AlphaFoldDB" id="A0A6A5ZJE5"/>
<evidence type="ECO:0000256" key="8">
    <source>
        <dbReference type="ARBA" id="ARBA00022840"/>
    </source>
</evidence>
<evidence type="ECO:0000259" key="14">
    <source>
        <dbReference type="PROSITE" id="PS50862"/>
    </source>
</evidence>